<keyword evidence="3" id="KW-1133">Transmembrane helix</keyword>
<dbReference type="EnsemblBacteria" id="ABC44898">
    <property type="protein sequence ID" value="ABC44898"/>
    <property type="gene ID" value="SRU_2664"/>
</dbReference>
<sequence length="301" mass="32119">MHCAGPDAATGIHSLQGLSKMFTEPLSFPLFALPARSRYNCVEEESVGDGRRVLSPSTTCPLVFALVPSFATRLRSTTRIERWSLVNAVAVLLAAVGTVWLRALDPILIVGVAMLGGLVGLERARWTPHGTFGVANGVTALRVGLLGLLAPAASVGPWPLVVLSLLFLGLDGLDGWLARRYHLSSSFGAFFDKETDALFLLLLCGLAAFRGVLPLWIVGAGLLRYGFVVVLFLLPTPRKTESRSSLARYVFGTMAGALLASFLLPPGLSRPLVAVATAALLVSFGRSLWGIVAPQWVLRES</sequence>
<keyword evidence="1 2" id="KW-0808">Transferase</keyword>
<dbReference type="InterPro" id="IPR048254">
    <property type="entry name" value="CDP_ALCOHOL_P_TRANSF_CS"/>
</dbReference>
<evidence type="ECO:0000256" key="1">
    <source>
        <dbReference type="ARBA" id="ARBA00022679"/>
    </source>
</evidence>
<feature type="transmembrane region" description="Helical" evidence="3">
    <location>
        <begin position="246"/>
        <end position="265"/>
    </location>
</feature>
<dbReference type="GO" id="GO:0016020">
    <property type="term" value="C:membrane"/>
    <property type="evidence" value="ECO:0007669"/>
    <property type="project" value="InterPro"/>
</dbReference>
<dbReference type="Pfam" id="PF01066">
    <property type="entry name" value="CDP-OH_P_transf"/>
    <property type="match status" value="1"/>
</dbReference>
<keyword evidence="5" id="KW-1185">Reference proteome</keyword>
<dbReference type="EMBL" id="CP000159">
    <property type="protein sequence ID" value="ABC44898.1"/>
    <property type="molecule type" value="Genomic_DNA"/>
</dbReference>
<dbReference type="HOGENOM" id="CLU_924055_0_0_10"/>
<dbReference type="PROSITE" id="PS00379">
    <property type="entry name" value="CDP_ALCOHOL_P_TRANSF"/>
    <property type="match status" value="1"/>
</dbReference>
<dbReference type="InterPro" id="IPR043130">
    <property type="entry name" value="CDP-OH_PTrfase_TM_dom"/>
</dbReference>
<evidence type="ECO:0000256" key="3">
    <source>
        <dbReference type="SAM" id="Phobius"/>
    </source>
</evidence>
<evidence type="ECO:0000256" key="2">
    <source>
        <dbReference type="RuleBase" id="RU003750"/>
    </source>
</evidence>
<feature type="transmembrane region" description="Helical" evidence="3">
    <location>
        <begin position="83"/>
        <end position="101"/>
    </location>
</feature>
<dbReference type="OrthoDB" id="1495446at2"/>
<dbReference type="STRING" id="309807.SRU_2664"/>
<evidence type="ECO:0000313" key="4">
    <source>
        <dbReference type="EMBL" id="ABC44898.1"/>
    </source>
</evidence>
<organism evidence="4 5">
    <name type="scientific">Salinibacter ruber (strain DSM 13855 / M31)</name>
    <dbReference type="NCBI Taxonomy" id="309807"/>
    <lineage>
        <taxon>Bacteria</taxon>
        <taxon>Pseudomonadati</taxon>
        <taxon>Rhodothermota</taxon>
        <taxon>Rhodothermia</taxon>
        <taxon>Rhodothermales</taxon>
        <taxon>Salinibacteraceae</taxon>
        <taxon>Salinibacter</taxon>
    </lineage>
</organism>
<feature type="transmembrane region" description="Helical" evidence="3">
    <location>
        <begin position="107"/>
        <end position="124"/>
    </location>
</feature>
<evidence type="ECO:0000313" key="5">
    <source>
        <dbReference type="Proteomes" id="UP000008674"/>
    </source>
</evidence>
<dbReference type="InterPro" id="IPR000462">
    <property type="entry name" value="CDP-OH_P_trans"/>
</dbReference>
<proteinExistence type="inferred from homology"/>
<comment type="similarity">
    <text evidence="2">Belongs to the CDP-alcohol phosphatidyltransferase class-I family.</text>
</comment>
<keyword evidence="3" id="KW-0472">Membrane</keyword>
<protein>
    <submittedName>
        <fullName evidence="4">CDP-alcohol phosphatidyltransferase family</fullName>
    </submittedName>
</protein>
<keyword evidence="3" id="KW-0812">Transmembrane</keyword>
<dbReference type="AlphaFoldDB" id="Q2RZ69"/>
<reference evidence="4 5" key="1">
    <citation type="journal article" date="2005" name="Proc. Natl. Acad. Sci. U.S.A.">
        <title>The genome of Salinibacter ruber: convergence and gene exchange among hyperhalophilic bacteria and archaea.</title>
        <authorList>
            <person name="Mongodin E.F."/>
            <person name="Nelson K.E."/>
            <person name="Daugherty S."/>
            <person name="Deboy R.T."/>
            <person name="Wister J."/>
            <person name="Khouri H."/>
            <person name="Weidman J."/>
            <person name="Walsh D.A."/>
            <person name="Papke R.T."/>
            <person name="Sanchez Perez G."/>
            <person name="Sharma A.K."/>
            <person name="Nesbo C.L."/>
            <person name="MacLeod D."/>
            <person name="Bapteste E."/>
            <person name="Doolittle W.F."/>
            <person name="Charlebois R.L."/>
            <person name="Legault B."/>
            <person name="Rodriguez-Valera F."/>
        </authorList>
    </citation>
    <scope>NUCLEOTIDE SEQUENCE [LARGE SCALE GENOMIC DNA]</scope>
    <source>
        <strain evidence="5">DSM 13855 / CECT 5946 / M31</strain>
    </source>
</reference>
<dbReference type="GO" id="GO:0016780">
    <property type="term" value="F:phosphotransferase activity, for other substituted phosphate groups"/>
    <property type="evidence" value="ECO:0007669"/>
    <property type="project" value="InterPro"/>
</dbReference>
<dbReference type="Gene3D" id="1.20.120.1760">
    <property type="match status" value="1"/>
</dbReference>
<dbReference type="KEGG" id="sru:SRU_2664"/>
<feature type="transmembrane region" description="Helical" evidence="3">
    <location>
        <begin position="271"/>
        <end position="292"/>
    </location>
</feature>
<gene>
    <name evidence="4" type="ordered locus">SRU_2664</name>
</gene>
<dbReference type="GO" id="GO:0008654">
    <property type="term" value="P:phospholipid biosynthetic process"/>
    <property type="evidence" value="ECO:0007669"/>
    <property type="project" value="InterPro"/>
</dbReference>
<dbReference type="Proteomes" id="UP000008674">
    <property type="component" value="Chromosome"/>
</dbReference>
<accession>Q2RZ69</accession>
<dbReference type="eggNOG" id="COG0558">
    <property type="taxonomic scope" value="Bacteria"/>
</dbReference>
<name>Q2RZ69_SALRD</name>
<feature type="transmembrane region" description="Helical" evidence="3">
    <location>
        <begin position="215"/>
        <end position="234"/>
    </location>
</feature>